<dbReference type="AlphaFoldDB" id="A0AAD5CN23"/>
<dbReference type="PANTHER" id="PTHR23201:SF103">
    <property type="entry name" value="GIBBERELLIN REGULATED PROTEIN"/>
    <property type="match status" value="1"/>
</dbReference>
<feature type="chain" id="PRO_5042214045" evidence="2">
    <location>
        <begin position="24"/>
        <end position="104"/>
    </location>
</feature>
<name>A0AAD5CN23_AMBAR</name>
<accession>A0AAD5CN23</accession>
<reference evidence="3" key="1">
    <citation type="submission" date="2022-06" db="EMBL/GenBank/DDBJ databases">
        <title>Uncovering the hologenomic basis of an extraordinary plant invasion.</title>
        <authorList>
            <person name="Bieker V.C."/>
            <person name="Martin M.D."/>
            <person name="Gilbert T."/>
            <person name="Hodgins K."/>
            <person name="Battlay P."/>
            <person name="Petersen B."/>
            <person name="Wilson J."/>
        </authorList>
    </citation>
    <scope>NUCLEOTIDE SEQUENCE</scope>
    <source>
        <strain evidence="3">AA19_3_7</strain>
        <tissue evidence="3">Leaf</tissue>
    </source>
</reference>
<sequence length="104" mass="10988">MNRLQVLVLFIATLLLFTSSITAVDSTTNAAEASPASADPSSLGCDDKCGKRCANASNKERCLKYCGVCCGKCQGCVPSGPYADKAECPCYRDLKNPKGKDKCP</sequence>
<organism evidence="3 4">
    <name type="scientific">Ambrosia artemisiifolia</name>
    <name type="common">Common ragweed</name>
    <dbReference type="NCBI Taxonomy" id="4212"/>
    <lineage>
        <taxon>Eukaryota</taxon>
        <taxon>Viridiplantae</taxon>
        <taxon>Streptophyta</taxon>
        <taxon>Embryophyta</taxon>
        <taxon>Tracheophyta</taxon>
        <taxon>Spermatophyta</taxon>
        <taxon>Magnoliopsida</taxon>
        <taxon>eudicotyledons</taxon>
        <taxon>Gunneridae</taxon>
        <taxon>Pentapetalae</taxon>
        <taxon>asterids</taxon>
        <taxon>campanulids</taxon>
        <taxon>Asterales</taxon>
        <taxon>Asteraceae</taxon>
        <taxon>Asteroideae</taxon>
        <taxon>Heliantheae alliance</taxon>
        <taxon>Heliantheae</taxon>
        <taxon>Ambrosia</taxon>
    </lineage>
</organism>
<comment type="caution">
    <text evidence="3">The sequence shown here is derived from an EMBL/GenBank/DDBJ whole genome shotgun (WGS) entry which is preliminary data.</text>
</comment>
<dbReference type="Pfam" id="PF02704">
    <property type="entry name" value="GASA"/>
    <property type="match status" value="1"/>
</dbReference>
<dbReference type="EMBL" id="JAMZMK010007395">
    <property type="protein sequence ID" value="KAI7744991.1"/>
    <property type="molecule type" value="Genomic_DNA"/>
</dbReference>
<dbReference type="PANTHER" id="PTHR23201">
    <property type="entry name" value="EXTENSIN, PROLINE-RICH PROTEIN"/>
    <property type="match status" value="1"/>
</dbReference>
<protein>
    <submittedName>
        <fullName evidence="3">Uncharacterized protein</fullName>
    </submittedName>
</protein>
<evidence type="ECO:0000313" key="4">
    <source>
        <dbReference type="Proteomes" id="UP001206925"/>
    </source>
</evidence>
<keyword evidence="2" id="KW-0732">Signal</keyword>
<proteinExistence type="inferred from homology"/>
<gene>
    <name evidence="3" type="ORF">M8C21_003893</name>
</gene>
<evidence type="ECO:0000313" key="3">
    <source>
        <dbReference type="EMBL" id="KAI7744991.1"/>
    </source>
</evidence>
<feature type="signal peptide" evidence="2">
    <location>
        <begin position="1"/>
        <end position="23"/>
    </location>
</feature>
<comment type="similarity">
    <text evidence="1">Belongs to the GASA family.</text>
</comment>
<dbReference type="InterPro" id="IPR003854">
    <property type="entry name" value="GASA"/>
</dbReference>
<keyword evidence="4" id="KW-1185">Reference proteome</keyword>
<evidence type="ECO:0000256" key="1">
    <source>
        <dbReference type="ARBA" id="ARBA00010582"/>
    </source>
</evidence>
<dbReference type="Proteomes" id="UP001206925">
    <property type="component" value="Unassembled WGS sequence"/>
</dbReference>
<evidence type="ECO:0000256" key="2">
    <source>
        <dbReference type="SAM" id="SignalP"/>
    </source>
</evidence>